<dbReference type="HOGENOM" id="CLU_105121_0_0_1"/>
<dbReference type="OrthoDB" id="3478218at2759"/>
<reference evidence="3 4" key="1">
    <citation type="journal article" date="2005" name="Nature">
        <title>The genome sequence of the rice blast fungus Magnaporthe grisea.</title>
        <authorList>
            <person name="Dean R.A."/>
            <person name="Talbot N.J."/>
            <person name="Ebbole D.J."/>
            <person name="Farman M.L."/>
            <person name="Mitchell T.K."/>
            <person name="Orbach M.J."/>
            <person name="Thon M."/>
            <person name="Kulkarni R."/>
            <person name="Xu J.R."/>
            <person name="Pan H."/>
            <person name="Read N.D."/>
            <person name="Lee Y.H."/>
            <person name="Carbone I."/>
            <person name="Brown D."/>
            <person name="Oh Y.Y."/>
            <person name="Donofrio N."/>
            <person name="Jeong J.S."/>
            <person name="Soanes D.M."/>
            <person name="Djonovic S."/>
            <person name="Kolomiets E."/>
            <person name="Rehmeyer C."/>
            <person name="Li W."/>
            <person name="Harding M."/>
            <person name="Kim S."/>
            <person name="Lebrun M.H."/>
            <person name="Bohnert H."/>
            <person name="Coughlan S."/>
            <person name="Butler J."/>
            <person name="Calvo S."/>
            <person name="Ma L.J."/>
            <person name="Nicol R."/>
            <person name="Purcell S."/>
            <person name="Nusbaum C."/>
            <person name="Galagan J.E."/>
            <person name="Birren B.W."/>
        </authorList>
    </citation>
    <scope>NUCLEOTIDE SEQUENCE [LARGE SCALE GENOMIC DNA]</scope>
    <source>
        <strain evidence="4">70-15 / ATCC MYA-4617 / FGSC 8958</strain>
    </source>
</reference>
<sequence length="215" mass="22353">MQFKNVFIFALPLPAPEPKPNTPAPKPTDPAPKPSSPPKPTSAAPKPTGAAATSPGGAKPTAPPRAGGGGMVPATDPKPFGTGSIKATIQAAVLDQVSAQVSNGLAQAVKLVTDVADWTRAREQFTKTTVNAMWESNTDKAAYKGAVCYNAAFKLDRPELIAGQTSVDLVKGALKTNYNCFYMMPGNVFRAQGDGGFINLATAGNCKFTDKVLTC</sequence>
<feature type="domain" description="DUF7888" evidence="2">
    <location>
        <begin position="86"/>
        <end position="213"/>
    </location>
</feature>
<evidence type="ECO:0000256" key="1">
    <source>
        <dbReference type="SAM" id="MobiDB-lite"/>
    </source>
</evidence>
<evidence type="ECO:0000313" key="3">
    <source>
        <dbReference type="EMBL" id="EHA48151.1"/>
    </source>
</evidence>
<keyword evidence="4" id="KW-1185">Reference proteome</keyword>
<dbReference type="eggNOG" id="ENOG502R10V">
    <property type="taxonomic scope" value="Eukaryota"/>
</dbReference>
<dbReference type="PANTHER" id="PTHR40845">
    <property type="match status" value="1"/>
</dbReference>
<gene>
    <name evidence="3" type="ORF">MGG_10789</name>
</gene>
<dbReference type="VEuPathDB" id="FungiDB:MGG_10789"/>
<feature type="compositionally biased region" description="Pro residues" evidence="1">
    <location>
        <begin position="13"/>
        <end position="40"/>
    </location>
</feature>
<dbReference type="Pfam" id="PF25411">
    <property type="entry name" value="DUF7888"/>
    <property type="match status" value="1"/>
</dbReference>
<dbReference type="GeneID" id="2676312"/>
<reference key="2">
    <citation type="submission" date="2011-05" db="EMBL/GenBank/DDBJ databases">
        <title>The Genome Sequence of Magnaporthe oryzae 70-15.</title>
        <authorList>
            <consortium name="The Broad Institute Genome Sequencing Platform"/>
            <person name="Ma L.-J."/>
            <person name="Dead R."/>
            <person name="Young S.K."/>
            <person name="Zeng Q."/>
            <person name="Gargeya S."/>
            <person name="Fitzgerald M."/>
            <person name="Haas B."/>
            <person name="Abouelleil A."/>
            <person name="Alvarado L."/>
            <person name="Arachchi H.M."/>
            <person name="Berlin A."/>
            <person name="Brown A."/>
            <person name="Chapman S.B."/>
            <person name="Chen Z."/>
            <person name="Dunbar C."/>
            <person name="Freedman E."/>
            <person name="Gearin G."/>
            <person name="Gellesch M."/>
            <person name="Goldberg J."/>
            <person name="Griggs A."/>
            <person name="Gujja S."/>
            <person name="Heiman D."/>
            <person name="Howarth C."/>
            <person name="Larson L."/>
            <person name="Lui A."/>
            <person name="MacDonald P.J.P."/>
            <person name="Mehta T."/>
            <person name="Montmayeur A."/>
            <person name="Murphy C."/>
            <person name="Neiman D."/>
            <person name="Pearson M."/>
            <person name="Priest M."/>
            <person name="Roberts A."/>
            <person name="Saif S."/>
            <person name="Shea T."/>
            <person name="Shenoy N."/>
            <person name="Sisk P."/>
            <person name="Stolte C."/>
            <person name="Sykes S."/>
            <person name="Yandava C."/>
            <person name="Wortman J."/>
            <person name="Nusbaum C."/>
            <person name="Birren B."/>
        </authorList>
    </citation>
    <scope>NUCLEOTIDE SEQUENCE</scope>
    <source>
        <strain>70-15</strain>
    </source>
</reference>
<evidence type="ECO:0000259" key="2">
    <source>
        <dbReference type="Pfam" id="PF25411"/>
    </source>
</evidence>
<dbReference type="EMBL" id="CM001235">
    <property type="protein sequence ID" value="EHA48151.1"/>
    <property type="molecule type" value="Genomic_DNA"/>
</dbReference>
<dbReference type="AlphaFoldDB" id="G4NBU9"/>
<protein>
    <recommendedName>
        <fullName evidence="2">DUF7888 domain-containing protein</fullName>
    </recommendedName>
</protein>
<name>G4NBU9_PYRO7</name>
<proteinExistence type="predicted"/>
<dbReference type="InterPro" id="IPR057210">
    <property type="entry name" value="DUF7888"/>
</dbReference>
<feature type="region of interest" description="Disordered" evidence="1">
    <location>
        <begin position="10"/>
        <end position="79"/>
    </location>
</feature>
<dbReference type="RefSeq" id="XP_003717735.1">
    <property type="nucleotide sequence ID" value="XM_003717687.1"/>
</dbReference>
<feature type="compositionally biased region" description="Low complexity" evidence="1">
    <location>
        <begin position="41"/>
        <end position="60"/>
    </location>
</feature>
<organism evidence="3 4">
    <name type="scientific">Pyricularia oryzae (strain 70-15 / ATCC MYA-4617 / FGSC 8958)</name>
    <name type="common">Rice blast fungus</name>
    <name type="synonym">Magnaporthe oryzae</name>
    <dbReference type="NCBI Taxonomy" id="242507"/>
    <lineage>
        <taxon>Eukaryota</taxon>
        <taxon>Fungi</taxon>
        <taxon>Dikarya</taxon>
        <taxon>Ascomycota</taxon>
        <taxon>Pezizomycotina</taxon>
        <taxon>Sordariomycetes</taxon>
        <taxon>Sordariomycetidae</taxon>
        <taxon>Magnaporthales</taxon>
        <taxon>Pyriculariaceae</taxon>
        <taxon>Pyricularia</taxon>
    </lineage>
</organism>
<accession>G4NBU9</accession>
<dbReference type="InParanoid" id="G4NBU9"/>
<dbReference type="PANTHER" id="PTHR40845:SF1">
    <property type="match status" value="1"/>
</dbReference>
<evidence type="ECO:0000313" key="4">
    <source>
        <dbReference type="Proteomes" id="UP000009058"/>
    </source>
</evidence>
<dbReference type="KEGG" id="mgr:MGG_10789"/>
<dbReference type="OMA" id="AMWESNT"/>
<dbReference type="Proteomes" id="UP000009058">
    <property type="component" value="Chromosome 5"/>
</dbReference>